<feature type="signal peptide" evidence="1">
    <location>
        <begin position="1"/>
        <end position="26"/>
    </location>
</feature>
<evidence type="ECO:0000313" key="3">
    <source>
        <dbReference type="EMBL" id="CAK9099762.1"/>
    </source>
</evidence>
<evidence type="ECO:0000259" key="2">
    <source>
        <dbReference type="PROSITE" id="PS50280"/>
    </source>
</evidence>
<accession>A0ABP0RGN3</accession>
<dbReference type="InterPro" id="IPR050600">
    <property type="entry name" value="SETD3_SETD6_MTase"/>
</dbReference>
<feature type="domain" description="SET" evidence="2">
    <location>
        <begin position="77"/>
        <end position="273"/>
    </location>
</feature>
<dbReference type="Pfam" id="PF00856">
    <property type="entry name" value="SET"/>
    <property type="match status" value="1"/>
</dbReference>
<evidence type="ECO:0000256" key="1">
    <source>
        <dbReference type="SAM" id="SignalP"/>
    </source>
</evidence>
<comment type="caution">
    <text evidence="3">The sequence shown here is derived from an EMBL/GenBank/DDBJ whole genome shotgun (WGS) entry which is preliminary data.</text>
</comment>
<dbReference type="InterPro" id="IPR001214">
    <property type="entry name" value="SET_dom"/>
</dbReference>
<dbReference type="SUPFAM" id="SSF82199">
    <property type="entry name" value="SET domain"/>
    <property type="match status" value="1"/>
</dbReference>
<reference evidence="3 4" key="1">
    <citation type="submission" date="2024-02" db="EMBL/GenBank/DDBJ databases">
        <authorList>
            <person name="Chen Y."/>
            <person name="Shah S."/>
            <person name="Dougan E. K."/>
            <person name="Thang M."/>
            <person name="Chan C."/>
        </authorList>
    </citation>
    <scope>NUCLEOTIDE SEQUENCE [LARGE SCALE GENOMIC DNA]</scope>
</reference>
<sequence>MAMSRSKKCLQALLLAVAWHWTCTWCSPGRARARWVKVAQPTRRHAAGDDMPIPSSSKEDQWELFSEWMRARGAKMEKVKIADVNGMRGLVATQDIAENESIVEVPLGASIDISDPTNEKDPSLNALALLRLLEDPDLAPYVELLPGRDSPDILRMPDFYSEEELQMLQCPEVIQKTLRRRELCARRAQESSLQEGSVKWALCTVAQRAFSLVSPIDGLLRLMLPGIDLFNHDAHALHTMKVRWNLDGYVDAVFKVIAGSPIKKGEEVRICYGGSPFRPDGCGGDCVGDLALTNAQYLMRYGFVDGCMGTTMVDGKRAAQTVVPGFRWEKVSAFRGYLHRTVEKKQPLEILPWGPEAVRNSLQLLASAPAAVCFEVEGRKGGSEKELQFHFRSLDILTWEDYLPTRVMNSRSLAVTEETSAVKLSRDLVSALQLAPEGEQAVRAFGLWDDETGINVLVKALAMAPSLYPFKKLRCVANVVNPVDDPRSRIFLYLTFGAFVDPPSLSDRSFVAYPPGKEPDPAALKRFYAAVQDQIHQGNRVQMDCMGADAILHAVRALSLVKGFTAEFRVEVTGKAKPQEQSGSEFRPSRSKIRFRAWRGQTWDDFNAIDFAQTSKRIAREQTPIDKLGWAVLAEVRKSKAVALHCFSDETNAVAVAIRALAALPRLTSGRRFYAVPSFGRAGADQRPVLRFYVRRFRGAGEADGDGAADGDAGEV</sequence>
<proteinExistence type="predicted"/>
<dbReference type="InterPro" id="IPR046341">
    <property type="entry name" value="SET_dom_sf"/>
</dbReference>
<keyword evidence="1" id="KW-0732">Signal</keyword>
<evidence type="ECO:0000313" key="4">
    <source>
        <dbReference type="Proteomes" id="UP001642464"/>
    </source>
</evidence>
<dbReference type="CDD" id="cd10527">
    <property type="entry name" value="SET_LSMT"/>
    <property type="match status" value="1"/>
</dbReference>
<feature type="chain" id="PRO_5047318139" evidence="1">
    <location>
        <begin position="27"/>
        <end position="716"/>
    </location>
</feature>
<name>A0ABP0RGN3_9DINO</name>
<keyword evidence="4" id="KW-1185">Reference proteome</keyword>
<organism evidence="3 4">
    <name type="scientific">Durusdinium trenchii</name>
    <dbReference type="NCBI Taxonomy" id="1381693"/>
    <lineage>
        <taxon>Eukaryota</taxon>
        <taxon>Sar</taxon>
        <taxon>Alveolata</taxon>
        <taxon>Dinophyceae</taxon>
        <taxon>Suessiales</taxon>
        <taxon>Symbiodiniaceae</taxon>
        <taxon>Durusdinium</taxon>
    </lineage>
</organism>
<dbReference type="Proteomes" id="UP001642464">
    <property type="component" value="Unassembled WGS sequence"/>
</dbReference>
<gene>
    <name evidence="3" type="ORF">SCF082_LOCUS46713</name>
</gene>
<dbReference type="EMBL" id="CAXAMM010041507">
    <property type="protein sequence ID" value="CAK9099762.1"/>
    <property type="molecule type" value="Genomic_DNA"/>
</dbReference>
<dbReference type="PANTHER" id="PTHR13271">
    <property type="entry name" value="UNCHARACTERIZED PUTATIVE METHYLTRANSFERASE"/>
    <property type="match status" value="1"/>
</dbReference>
<protein>
    <submittedName>
        <fullName evidence="3">Chloroplastic ([Fructose-bisphosphate aldolase]-lysine N-methyltransferase) ([Ribulose-bisphosphate carboxylase]-lysine N-methyltransferase) (PsLSMT) (RuBisCO LSMT) (RuBisCO methyltransferase) (RbcMT)</fullName>
    </submittedName>
</protein>
<dbReference type="Gene3D" id="3.90.1410.10">
    <property type="entry name" value="set domain protein methyltransferase, domain 1"/>
    <property type="match status" value="1"/>
</dbReference>
<dbReference type="PROSITE" id="PS50280">
    <property type="entry name" value="SET"/>
    <property type="match status" value="1"/>
</dbReference>